<evidence type="ECO:0000313" key="11">
    <source>
        <dbReference type="EMBL" id="SHN27911.1"/>
    </source>
</evidence>
<dbReference type="GO" id="GO:0005886">
    <property type="term" value="C:plasma membrane"/>
    <property type="evidence" value="ECO:0007669"/>
    <property type="project" value="UniProtKB-SubCell"/>
</dbReference>
<evidence type="ECO:0000313" key="12">
    <source>
        <dbReference type="Proteomes" id="UP000184184"/>
    </source>
</evidence>
<evidence type="ECO:0000256" key="3">
    <source>
        <dbReference type="ARBA" id="ARBA00023136"/>
    </source>
</evidence>
<dbReference type="InterPro" id="IPR003660">
    <property type="entry name" value="HAMP_dom"/>
</dbReference>
<comment type="subcellular location">
    <subcellularLocation>
        <location evidence="1">Cell membrane</location>
    </subcellularLocation>
</comment>
<dbReference type="PANTHER" id="PTHR32089:SF112">
    <property type="entry name" value="LYSOZYME-LIKE PROTEIN-RELATED"/>
    <property type="match status" value="1"/>
</dbReference>
<name>A0A1M7QBN8_9BACI</name>
<dbReference type="GO" id="GO:0006935">
    <property type="term" value="P:chemotaxis"/>
    <property type="evidence" value="ECO:0007669"/>
    <property type="project" value="InterPro"/>
</dbReference>
<protein>
    <submittedName>
        <fullName evidence="11">Methyl-accepting chemotaxis protein</fullName>
    </submittedName>
</protein>
<evidence type="ECO:0000256" key="1">
    <source>
        <dbReference type="ARBA" id="ARBA00004236"/>
    </source>
</evidence>
<evidence type="ECO:0000256" key="6">
    <source>
        <dbReference type="PROSITE-ProRule" id="PRU00284"/>
    </source>
</evidence>
<comment type="similarity">
    <text evidence="5">Belongs to the methyl-accepting chemotaxis (MCP) protein family.</text>
</comment>
<dbReference type="PRINTS" id="PR00260">
    <property type="entry name" value="CHEMTRNSDUCR"/>
</dbReference>
<dbReference type="Proteomes" id="UP000184184">
    <property type="component" value="Unassembled WGS sequence"/>
</dbReference>
<dbReference type="SMART" id="SM00304">
    <property type="entry name" value="HAMP"/>
    <property type="match status" value="1"/>
</dbReference>
<dbReference type="Gene3D" id="1.10.287.950">
    <property type="entry name" value="Methyl-accepting chemotaxis protein"/>
    <property type="match status" value="1"/>
</dbReference>
<dbReference type="STRING" id="1027249.SAMN05216179_3012"/>
<evidence type="ECO:0000256" key="4">
    <source>
        <dbReference type="ARBA" id="ARBA00023224"/>
    </source>
</evidence>
<evidence type="ECO:0000256" key="2">
    <source>
        <dbReference type="ARBA" id="ARBA00022475"/>
    </source>
</evidence>
<evidence type="ECO:0000259" key="9">
    <source>
        <dbReference type="PROSITE" id="PS50111"/>
    </source>
</evidence>
<keyword evidence="8" id="KW-0812">Transmembrane</keyword>
<evidence type="ECO:0000259" key="10">
    <source>
        <dbReference type="PROSITE" id="PS50885"/>
    </source>
</evidence>
<gene>
    <name evidence="11" type="ORF">SAMN05216179_3012</name>
</gene>
<accession>A0A1M7QBN8</accession>
<dbReference type="EMBL" id="FRCZ01000006">
    <property type="protein sequence ID" value="SHN27911.1"/>
    <property type="molecule type" value="Genomic_DNA"/>
</dbReference>
<proteinExistence type="inferred from homology"/>
<dbReference type="SUPFAM" id="SSF58104">
    <property type="entry name" value="Methyl-accepting chemotaxis protein (MCP) signaling domain"/>
    <property type="match status" value="1"/>
</dbReference>
<feature type="transmembrane region" description="Helical" evidence="8">
    <location>
        <begin position="189"/>
        <end position="214"/>
    </location>
</feature>
<dbReference type="AlphaFoldDB" id="A0A1M7QBN8"/>
<keyword evidence="7" id="KW-0175">Coiled coil</keyword>
<dbReference type="PROSITE" id="PS50111">
    <property type="entry name" value="CHEMOTAXIS_TRANSDUC_2"/>
    <property type="match status" value="1"/>
</dbReference>
<evidence type="ECO:0000256" key="7">
    <source>
        <dbReference type="SAM" id="Coils"/>
    </source>
</evidence>
<dbReference type="Pfam" id="PF00015">
    <property type="entry name" value="MCPsignal"/>
    <property type="match status" value="1"/>
</dbReference>
<feature type="transmembrane region" description="Helical" evidence="8">
    <location>
        <begin position="12"/>
        <end position="37"/>
    </location>
</feature>
<keyword evidence="8" id="KW-1133">Transmembrane helix</keyword>
<dbReference type="SMART" id="SM00283">
    <property type="entry name" value="MA"/>
    <property type="match status" value="1"/>
</dbReference>
<keyword evidence="4 6" id="KW-0807">Transducer</keyword>
<feature type="domain" description="Methyl-accepting transducer" evidence="9">
    <location>
        <begin position="287"/>
        <end position="523"/>
    </location>
</feature>
<dbReference type="Pfam" id="PF00672">
    <property type="entry name" value="HAMP"/>
    <property type="match status" value="1"/>
</dbReference>
<dbReference type="CDD" id="cd11386">
    <property type="entry name" value="MCP_signal"/>
    <property type="match status" value="1"/>
</dbReference>
<dbReference type="OrthoDB" id="107771at2"/>
<evidence type="ECO:0000256" key="8">
    <source>
        <dbReference type="SAM" id="Phobius"/>
    </source>
</evidence>
<sequence length="573" mass="63404">MKRFIQNQKIATKLYAILGLAILVIVASTTLFIMTIVSTSDQLKQQLYDDLYQPTFNLLNADRDLYQADQAIFTSFADEGNQETYVTDYQENVAQVEERMQIAEEILREDTHLDQTLVDEHFSNFYASFDRWKTMTESIFEYSDTVMINSLLDNMRSEFEIARNEIDLLQQELDESTTTVIEEIEMTTYYTFVAFIIIMAIFIVILFLMSFFLIRQITKPIGQLVEVNENVANGNLDMVHLDDNRKDEIGRLAKSTNRMMDELRNMVGQIKTISNQVNGQSNELSRASDEVSQGSQQIATTMEEMSKGAEQQASASGDISASMEALHRKIGDSSKEGSSLQTASEDVLQLSTTSETQMNQSVDHMKEITVMMKETVGKVKGLENQSKKISTLIDVIQDIAEQTNLLALNAAIEAARAGESGKGFAVVADEVRKLAEQVSDSVTEITDIIGGLQSETSEVAGALEGGYSKVETGNEQILESQQSFQTIKSSMSSMIDRINIITTNLTEIAGSSEKVSSASTDIASTSEEVAAGIEESSATAEEQSASMQEIASNADSLAKLSKDLNQLVSRFNL</sequence>
<dbReference type="PROSITE" id="PS50885">
    <property type="entry name" value="HAMP"/>
    <property type="match status" value="1"/>
</dbReference>
<dbReference type="RefSeq" id="WP_084543480.1">
    <property type="nucleotide sequence ID" value="NZ_FRCZ01000006.1"/>
</dbReference>
<dbReference type="CDD" id="cd06225">
    <property type="entry name" value="HAMP"/>
    <property type="match status" value="1"/>
</dbReference>
<dbReference type="InterPro" id="IPR004090">
    <property type="entry name" value="Chemotax_Me-accpt_rcpt"/>
</dbReference>
<dbReference type="GO" id="GO:0007165">
    <property type="term" value="P:signal transduction"/>
    <property type="evidence" value="ECO:0007669"/>
    <property type="project" value="UniProtKB-KW"/>
</dbReference>
<dbReference type="InterPro" id="IPR004089">
    <property type="entry name" value="MCPsignal_dom"/>
</dbReference>
<keyword evidence="12" id="KW-1185">Reference proteome</keyword>
<reference evidence="11 12" key="1">
    <citation type="submission" date="2016-11" db="EMBL/GenBank/DDBJ databases">
        <authorList>
            <person name="Jaros S."/>
            <person name="Januszkiewicz K."/>
            <person name="Wedrychowicz H."/>
        </authorList>
    </citation>
    <scope>NUCLEOTIDE SEQUENCE [LARGE SCALE GENOMIC DNA]</scope>
    <source>
        <strain evidence="11 12">CGMCC 1.10681</strain>
    </source>
</reference>
<keyword evidence="3 8" id="KW-0472">Membrane</keyword>
<feature type="domain" description="HAMP" evidence="10">
    <location>
        <begin position="215"/>
        <end position="268"/>
    </location>
</feature>
<evidence type="ECO:0000256" key="5">
    <source>
        <dbReference type="ARBA" id="ARBA00029447"/>
    </source>
</evidence>
<organism evidence="11 12">
    <name type="scientific">Gracilibacillus kekensis</name>
    <dbReference type="NCBI Taxonomy" id="1027249"/>
    <lineage>
        <taxon>Bacteria</taxon>
        <taxon>Bacillati</taxon>
        <taxon>Bacillota</taxon>
        <taxon>Bacilli</taxon>
        <taxon>Bacillales</taxon>
        <taxon>Bacillaceae</taxon>
        <taxon>Gracilibacillus</taxon>
    </lineage>
</organism>
<dbReference type="PANTHER" id="PTHR32089">
    <property type="entry name" value="METHYL-ACCEPTING CHEMOTAXIS PROTEIN MCPB"/>
    <property type="match status" value="1"/>
</dbReference>
<feature type="coiled-coil region" evidence="7">
    <location>
        <begin position="152"/>
        <end position="179"/>
    </location>
</feature>
<dbReference type="GO" id="GO:0004888">
    <property type="term" value="F:transmembrane signaling receptor activity"/>
    <property type="evidence" value="ECO:0007669"/>
    <property type="project" value="InterPro"/>
</dbReference>
<keyword evidence="2" id="KW-1003">Cell membrane</keyword>